<dbReference type="InterPro" id="IPR050300">
    <property type="entry name" value="GDXG_lipolytic_enzyme"/>
</dbReference>
<feature type="domain" description="Alpha/beta hydrolase fold-3" evidence="2">
    <location>
        <begin position="104"/>
        <end position="312"/>
    </location>
</feature>
<sequence length="340" mass="36620">MNTSDVDGPGNDTFVEPRTQAWLEEFEAATAGAPPVYELSPQDARQAFRHLQASVPVDLATADLATADVATTDIEDRTIAGGPTGEVDIRIVRPREASGALPVVLHCRGGGWVLGDKDTHDRLIRELAVRAGAVVVFVDYTPAPEARYPVQNEQAYAALEWVAANPTELAAAPNRIAVVGDSAGGAIAAALTLMAKQRRGPRIAAQVLFYPTTDANFHTPTYERFAEGPWLTRRAMEWFWDAYLPDHGRRSEPTAAPLRASSGQLGGLPRALVINGENDVLRDEGEAYARRLAQAGVRVTQVRYGGTIHDFVLLNPIARAPAARAGTVQAGEFLREALAR</sequence>
<reference evidence="3" key="1">
    <citation type="submission" date="2020-10" db="EMBL/GenBank/DDBJ databases">
        <title>Sequencing the genomes of 1000 actinobacteria strains.</title>
        <authorList>
            <person name="Klenk H.-P."/>
        </authorList>
    </citation>
    <scope>NUCLEOTIDE SEQUENCE</scope>
    <source>
        <strain evidence="3">DSM 45354</strain>
    </source>
</reference>
<dbReference type="PANTHER" id="PTHR48081">
    <property type="entry name" value="AB HYDROLASE SUPERFAMILY PROTEIN C4A8.06C"/>
    <property type="match status" value="1"/>
</dbReference>
<dbReference type="PANTHER" id="PTHR48081:SF8">
    <property type="entry name" value="ALPHA_BETA HYDROLASE FOLD-3 DOMAIN-CONTAINING PROTEIN-RELATED"/>
    <property type="match status" value="1"/>
</dbReference>
<dbReference type="Pfam" id="PF07859">
    <property type="entry name" value="Abhydrolase_3"/>
    <property type="match status" value="1"/>
</dbReference>
<organism evidence="3 4">
    <name type="scientific">Actinopolymorpha pittospori</name>
    <dbReference type="NCBI Taxonomy" id="648752"/>
    <lineage>
        <taxon>Bacteria</taxon>
        <taxon>Bacillati</taxon>
        <taxon>Actinomycetota</taxon>
        <taxon>Actinomycetes</taxon>
        <taxon>Propionibacteriales</taxon>
        <taxon>Actinopolymorphaceae</taxon>
        <taxon>Actinopolymorpha</taxon>
    </lineage>
</organism>
<dbReference type="InterPro" id="IPR013094">
    <property type="entry name" value="AB_hydrolase_3"/>
</dbReference>
<gene>
    <name evidence="3" type="ORF">HEB94_003858</name>
</gene>
<dbReference type="GO" id="GO:0016787">
    <property type="term" value="F:hydrolase activity"/>
    <property type="evidence" value="ECO:0007669"/>
    <property type="project" value="UniProtKB-KW"/>
</dbReference>
<dbReference type="EMBL" id="JADBEM010000001">
    <property type="protein sequence ID" value="MBE1607010.1"/>
    <property type="molecule type" value="Genomic_DNA"/>
</dbReference>
<accession>A0A927MU87</accession>
<evidence type="ECO:0000256" key="1">
    <source>
        <dbReference type="ARBA" id="ARBA00022801"/>
    </source>
</evidence>
<dbReference type="AlphaFoldDB" id="A0A927MU87"/>
<dbReference type="Gene3D" id="3.40.50.1820">
    <property type="entry name" value="alpha/beta hydrolase"/>
    <property type="match status" value="1"/>
</dbReference>
<evidence type="ECO:0000313" key="4">
    <source>
        <dbReference type="Proteomes" id="UP000638648"/>
    </source>
</evidence>
<dbReference type="RefSeq" id="WP_192751022.1">
    <property type="nucleotide sequence ID" value="NZ_BAABJL010000151.1"/>
</dbReference>
<evidence type="ECO:0000313" key="3">
    <source>
        <dbReference type="EMBL" id="MBE1607010.1"/>
    </source>
</evidence>
<dbReference type="InterPro" id="IPR029058">
    <property type="entry name" value="AB_hydrolase_fold"/>
</dbReference>
<dbReference type="EC" id="3.1.1.-" evidence="3"/>
<dbReference type="SUPFAM" id="SSF53474">
    <property type="entry name" value="alpha/beta-Hydrolases"/>
    <property type="match status" value="1"/>
</dbReference>
<keyword evidence="1 3" id="KW-0378">Hydrolase</keyword>
<dbReference type="Proteomes" id="UP000638648">
    <property type="component" value="Unassembled WGS sequence"/>
</dbReference>
<keyword evidence="4" id="KW-1185">Reference proteome</keyword>
<proteinExistence type="predicted"/>
<evidence type="ECO:0000259" key="2">
    <source>
        <dbReference type="Pfam" id="PF07859"/>
    </source>
</evidence>
<comment type="caution">
    <text evidence="3">The sequence shown here is derived from an EMBL/GenBank/DDBJ whole genome shotgun (WGS) entry which is preliminary data.</text>
</comment>
<protein>
    <submittedName>
        <fullName evidence="3">Acetyl esterase</fullName>
        <ecNumber evidence="3">3.1.1.-</ecNumber>
    </submittedName>
</protein>
<name>A0A927MU87_9ACTN</name>